<evidence type="ECO:0000256" key="5">
    <source>
        <dbReference type="ARBA" id="ARBA00023002"/>
    </source>
</evidence>
<comment type="similarity">
    <text evidence="2">Belongs to the GMC oxidoreductase family.</text>
</comment>
<dbReference type="EMBL" id="JBHUCM010000085">
    <property type="protein sequence ID" value="MFD1547890.1"/>
    <property type="molecule type" value="Genomic_DNA"/>
</dbReference>
<name>A0ABW4GZ26_9ACTN</name>
<dbReference type="Pfam" id="PF05199">
    <property type="entry name" value="GMC_oxred_C"/>
    <property type="match status" value="1"/>
</dbReference>
<organism evidence="7 8">
    <name type="scientific">Nonomuraea guangzhouensis</name>
    <dbReference type="NCBI Taxonomy" id="1291555"/>
    <lineage>
        <taxon>Bacteria</taxon>
        <taxon>Bacillati</taxon>
        <taxon>Actinomycetota</taxon>
        <taxon>Actinomycetes</taxon>
        <taxon>Streptosporangiales</taxon>
        <taxon>Streptosporangiaceae</taxon>
        <taxon>Nonomuraea</taxon>
    </lineage>
</organism>
<feature type="domain" description="Glucose-methanol-choline oxidoreductase C-terminal" evidence="6">
    <location>
        <begin position="534"/>
        <end position="592"/>
    </location>
</feature>
<comment type="cofactor">
    <cofactor evidence="1">
        <name>FAD</name>
        <dbReference type="ChEBI" id="CHEBI:57692"/>
    </cofactor>
</comment>
<dbReference type="RefSeq" id="WP_219539703.1">
    <property type="nucleotide sequence ID" value="NZ_JAHKRM010000071.1"/>
</dbReference>
<keyword evidence="5" id="KW-0560">Oxidoreductase</keyword>
<evidence type="ECO:0000313" key="8">
    <source>
        <dbReference type="Proteomes" id="UP001597097"/>
    </source>
</evidence>
<keyword evidence="8" id="KW-1185">Reference proteome</keyword>
<dbReference type="InterPro" id="IPR007867">
    <property type="entry name" value="GMC_OxRtase_C"/>
</dbReference>
<evidence type="ECO:0000256" key="3">
    <source>
        <dbReference type="ARBA" id="ARBA00022630"/>
    </source>
</evidence>
<evidence type="ECO:0000259" key="6">
    <source>
        <dbReference type="Pfam" id="PF05199"/>
    </source>
</evidence>
<dbReference type="Proteomes" id="UP001597097">
    <property type="component" value="Unassembled WGS sequence"/>
</dbReference>
<proteinExistence type="inferred from homology"/>
<dbReference type="InterPro" id="IPR051473">
    <property type="entry name" value="P2Ox-like"/>
</dbReference>
<gene>
    <name evidence="7" type="ORF">ACFSJ0_63440</name>
</gene>
<dbReference type="PANTHER" id="PTHR42784:SF1">
    <property type="entry name" value="PYRANOSE 2-OXIDASE"/>
    <property type="match status" value="1"/>
</dbReference>
<keyword evidence="4" id="KW-0274">FAD</keyword>
<sequence>MAGETFTIVLRGGAIRPDARLGVFSSLDGWRVRVPCRYVEGADEWRVELDRPPAGTAVEFKFHCDGAWEALNGNRLASPADIAAGERIETMTGNQSDLFPTRDDIIVTNPLPARRHFAPKLDEGAVYDYVIIGSGMGGGVLAHELTRMAAAKGGRMPQVLVLEAGGYLFSTHVGNMPRMQSTGAEANRTVWGLWYQYRSERYRTNSARMQVAEAFCLGGKSVFWGALIPPMIRREFESWPRDVHDELRTQWYDEATDLMHATPPALSDYRRTVKELLRTQLKRFRQHEVQVAAESSVAHRLGIPSGIFSTAALLMEDRLRDGWNRYLHVNLNHEVVGFEWDRSSGTPRVAAVRARDLIAGKDRDFRLADGGRVIMAAGTVGSAVLARRAQIGNEWVGKGITDHPTYVWKFTLPSDAPGYAAHDSVKILLRGSVGSMPINVVVEMGIGLNQYRVDEDAVPAAADVSRMDCEIVFFPSVPLLDGNTVELDPVTGRPVLTMKPVEIPGYLAAVREIGSRIIQIMGGDPAASEPFDADLGAVGHEVGTLRMSEDPGMGVVDPDLKVWGHDNLYVCDLSVFPTSPAANPSLTLTALAMRLADHLSL</sequence>
<dbReference type="PANTHER" id="PTHR42784">
    <property type="entry name" value="PYRANOSE 2-OXIDASE"/>
    <property type="match status" value="1"/>
</dbReference>
<evidence type="ECO:0000313" key="7">
    <source>
        <dbReference type="EMBL" id="MFD1547890.1"/>
    </source>
</evidence>
<comment type="caution">
    <text evidence="7">The sequence shown here is derived from an EMBL/GenBank/DDBJ whole genome shotgun (WGS) entry which is preliminary data.</text>
</comment>
<evidence type="ECO:0000256" key="1">
    <source>
        <dbReference type="ARBA" id="ARBA00001974"/>
    </source>
</evidence>
<accession>A0ABW4GZ26</accession>
<reference evidence="8" key="1">
    <citation type="journal article" date="2019" name="Int. J. Syst. Evol. Microbiol.">
        <title>The Global Catalogue of Microorganisms (GCM) 10K type strain sequencing project: providing services to taxonomists for standard genome sequencing and annotation.</title>
        <authorList>
            <consortium name="The Broad Institute Genomics Platform"/>
            <consortium name="The Broad Institute Genome Sequencing Center for Infectious Disease"/>
            <person name="Wu L."/>
            <person name="Ma J."/>
        </authorList>
    </citation>
    <scope>NUCLEOTIDE SEQUENCE [LARGE SCALE GENOMIC DNA]</scope>
    <source>
        <strain evidence="8">CGMCC 1.15399</strain>
    </source>
</reference>
<protein>
    <submittedName>
        <fullName evidence="7">GMC oxidoreductase</fullName>
    </submittedName>
</protein>
<evidence type="ECO:0000256" key="2">
    <source>
        <dbReference type="ARBA" id="ARBA00010790"/>
    </source>
</evidence>
<keyword evidence="3" id="KW-0285">Flavoprotein</keyword>
<evidence type="ECO:0000256" key="4">
    <source>
        <dbReference type="ARBA" id="ARBA00022827"/>
    </source>
</evidence>